<feature type="compositionally biased region" description="Polar residues" evidence="1">
    <location>
        <begin position="12"/>
        <end position="31"/>
    </location>
</feature>
<feature type="domain" description="DUF3152" evidence="2">
    <location>
        <begin position="56"/>
        <end position="217"/>
    </location>
</feature>
<evidence type="ECO:0000259" key="2">
    <source>
        <dbReference type="Pfam" id="PF11350"/>
    </source>
</evidence>
<dbReference type="RefSeq" id="WP_310913557.1">
    <property type="nucleotide sequence ID" value="NZ_JAVLVT010000009.1"/>
</dbReference>
<protein>
    <submittedName>
        <fullName evidence="3">DUF3152 domain-containing protein</fullName>
    </submittedName>
</protein>
<dbReference type="Gene3D" id="3.40.390.10">
    <property type="entry name" value="Collagenase (Catalytic Domain)"/>
    <property type="match status" value="1"/>
</dbReference>
<reference evidence="4" key="1">
    <citation type="submission" date="2023-07" db="EMBL/GenBank/DDBJ databases">
        <title>Novel species in the genus Lipingzhangella isolated from Sambhar Salt Lake.</title>
        <authorList>
            <person name="Jiya N."/>
            <person name="Kajale S."/>
            <person name="Sharma A."/>
        </authorList>
    </citation>
    <scope>NUCLEOTIDE SEQUENCE [LARGE SCALE GENOMIC DNA]</scope>
    <source>
        <strain evidence="4">LS1_29</strain>
    </source>
</reference>
<dbReference type="Pfam" id="PF11350">
    <property type="entry name" value="DUF3152"/>
    <property type="match status" value="1"/>
</dbReference>
<feature type="region of interest" description="Disordered" evidence="1">
    <location>
        <begin position="1"/>
        <end position="76"/>
    </location>
</feature>
<dbReference type="EMBL" id="JAVLVT010000009">
    <property type="protein sequence ID" value="MDS1272000.1"/>
    <property type="molecule type" value="Genomic_DNA"/>
</dbReference>
<dbReference type="Proteomes" id="UP001250214">
    <property type="component" value="Unassembled WGS sequence"/>
</dbReference>
<evidence type="ECO:0000313" key="3">
    <source>
        <dbReference type="EMBL" id="MDS1272000.1"/>
    </source>
</evidence>
<sequence length="227" mass="24431">MTTATPLVPDWSGTTQQATPDGENATQTQRPTSDRMQRSTSSPDNPLLTSVTTEVNNASGDLSPVPGESDPVGSGPQQRYLVEVEDGLPGAAGDFARAVQEILGDERSWIGGGDLSLKRVDEEPVDFRVTLASPETTDELCAPLRTNGELSCHQGGRAVINQNRWVSGVDHFDDDLEEYRIYVVNHEVGHALGHGHVDCPEQGEPAPVMQQQTLGLQGCEPNGWVHP</sequence>
<evidence type="ECO:0000256" key="1">
    <source>
        <dbReference type="SAM" id="MobiDB-lite"/>
    </source>
</evidence>
<dbReference type="SUPFAM" id="SSF55486">
    <property type="entry name" value="Metalloproteases ('zincins'), catalytic domain"/>
    <property type="match status" value="1"/>
</dbReference>
<gene>
    <name evidence="3" type="ORF">RIF23_17055</name>
</gene>
<dbReference type="InterPro" id="IPR022603">
    <property type="entry name" value="DUF3152"/>
</dbReference>
<feature type="compositionally biased region" description="Polar residues" evidence="1">
    <location>
        <begin position="38"/>
        <end position="60"/>
    </location>
</feature>
<keyword evidence="4" id="KW-1185">Reference proteome</keyword>
<organism evidence="3 4">
    <name type="scientific">Lipingzhangella rawalii</name>
    <dbReference type="NCBI Taxonomy" id="2055835"/>
    <lineage>
        <taxon>Bacteria</taxon>
        <taxon>Bacillati</taxon>
        <taxon>Actinomycetota</taxon>
        <taxon>Actinomycetes</taxon>
        <taxon>Streptosporangiales</taxon>
        <taxon>Nocardiopsidaceae</taxon>
        <taxon>Lipingzhangella</taxon>
    </lineage>
</organism>
<proteinExistence type="predicted"/>
<name>A0ABU2HAZ5_9ACTN</name>
<accession>A0ABU2HAZ5</accession>
<evidence type="ECO:0000313" key="4">
    <source>
        <dbReference type="Proteomes" id="UP001250214"/>
    </source>
</evidence>
<comment type="caution">
    <text evidence="3">The sequence shown here is derived from an EMBL/GenBank/DDBJ whole genome shotgun (WGS) entry which is preliminary data.</text>
</comment>
<dbReference type="InterPro" id="IPR024079">
    <property type="entry name" value="MetalloPept_cat_dom_sf"/>
</dbReference>